<evidence type="ECO:0000256" key="3">
    <source>
        <dbReference type="ARBA" id="ARBA00022832"/>
    </source>
</evidence>
<evidence type="ECO:0000256" key="4">
    <source>
        <dbReference type="ARBA" id="ARBA00023098"/>
    </source>
</evidence>
<protein>
    <recommendedName>
        <fullName evidence="5">Acyl-CoA synthetase</fullName>
    </recommendedName>
</protein>
<gene>
    <name evidence="7" type="ORF">BJ960_001323</name>
</gene>
<keyword evidence="3" id="KW-0276">Fatty acid metabolism</keyword>
<dbReference type="EMBL" id="JACCBD010000001">
    <property type="protein sequence ID" value="NYD26520.1"/>
    <property type="molecule type" value="Genomic_DNA"/>
</dbReference>
<keyword evidence="2 7" id="KW-0436">Ligase</keyword>
<dbReference type="InterPro" id="IPR042099">
    <property type="entry name" value="ANL_N_sf"/>
</dbReference>
<dbReference type="InterPro" id="IPR000873">
    <property type="entry name" value="AMP-dep_synth/lig_dom"/>
</dbReference>
<proteinExistence type="inferred from homology"/>
<evidence type="ECO:0000256" key="1">
    <source>
        <dbReference type="ARBA" id="ARBA00006432"/>
    </source>
</evidence>
<dbReference type="PANTHER" id="PTHR43272:SF32">
    <property type="entry name" value="AMP-DEPENDENT SYNTHETASE_LIGASE DOMAIN-CONTAINING PROTEIN"/>
    <property type="match status" value="1"/>
</dbReference>
<dbReference type="CDD" id="cd05907">
    <property type="entry name" value="VL_LC_FACS_like"/>
    <property type="match status" value="1"/>
</dbReference>
<dbReference type="GO" id="GO:0016020">
    <property type="term" value="C:membrane"/>
    <property type="evidence" value="ECO:0007669"/>
    <property type="project" value="TreeGrafter"/>
</dbReference>
<evidence type="ECO:0000256" key="5">
    <source>
        <dbReference type="ARBA" id="ARBA00032875"/>
    </source>
</evidence>
<dbReference type="Pfam" id="PF23562">
    <property type="entry name" value="AMP-binding_C_3"/>
    <property type="match status" value="1"/>
</dbReference>
<dbReference type="AlphaFoldDB" id="A0A852RCA6"/>
<keyword evidence="8" id="KW-1185">Reference proteome</keyword>
<evidence type="ECO:0000259" key="6">
    <source>
        <dbReference type="Pfam" id="PF00501"/>
    </source>
</evidence>
<dbReference type="Gene3D" id="3.40.50.12780">
    <property type="entry name" value="N-terminal domain of ligase-like"/>
    <property type="match status" value="1"/>
</dbReference>
<evidence type="ECO:0000256" key="2">
    <source>
        <dbReference type="ARBA" id="ARBA00022598"/>
    </source>
</evidence>
<dbReference type="PANTHER" id="PTHR43272">
    <property type="entry name" value="LONG-CHAIN-FATTY-ACID--COA LIGASE"/>
    <property type="match status" value="1"/>
</dbReference>
<name>A0A852RCA6_9MICO</name>
<keyword evidence="4" id="KW-0443">Lipid metabolism</keyword>
<evidence type="ECO:0000313" key="8">
    <source>
        <dbReference type="Proteomes" id="UP000586095"/>
    </source>
</evidence>
<dbReference type="Pfam" id="PF00501">
    <property type="entry name" value="AMP-binding"/>
    <property type="match status" value="1"/>
</dbReference>
<feature type="domain" description="AMP-dependent synthetase/ligase" evidence="6">
    <location>
        <begin position="22"/>
        <end position="424"/>
    </location>
</feature>
<dbReference type="Proteomes" id="UP000586095">
    <property type="component" value="Unassembled WGS sequence"/>
</dbReference>
<dbReference type="PROSITE" id="PS00455">
    <property type="entry name" value="AMP_BINDING"/>
    <property type="match status" value="1"/>
</dbReference>
<dbReference type="GO" id="GO:0004467">
    <property type="term" value="F:long-chain fatty acid-CoA ligase activity"/>
    <property type="evidence" value="ECO:0007669"/>
    <property type="project" value="TreeGrafter"/>
</dbReference>
<dbReference type="SUPFAM" id="SSF56801">
    <property type="entry name" value="Acetyl-CoA synthetase-like"/>
    <property type="match status" value="1"/>
</dbReference>
<comment type="similarity">
    <text evidence="1">Belongs to the ATP-dependent AMP-binding enzyme family.</text>
</comment>
<dbReference type="RefSeq" id="WP_307814746.1">
    <property type="nucleotide sequence ID" value="NZ_BAAALZ010000007.1"/>
</dbReference>
<evidence type="ECO:0000313" key="7">
    <source>
        <dbReference type="EMBL" id="NYD26520.1"/>
    </source>
</evidence>
<reference evidence="7 8" key="1">
    <citation type="submission" date="2020-07" db="EMBL/GenBank/DDBJ databases">
        <title>Sequencing the genomes of 1000 actinobacteria strains.</title>
        <authorList>
            <person name="Klenk H.-P."/>
        </authorList>
    </citation>
    <scope>NUCLEOTIDE SEQUENCE [LARGE SCALE GENOMIC DNA]</scope>
    <source>
        <strain evidence="7 8">DSM 17380</strain>
    </source>
</reference>
<sequence>MKLSETPLLVPPVPEDNITDLLEQRVAATPDRALFATPSNGGWTDITATEFRNQVVALAKGFVAAGVEPGDHIAFMCKTSYEWTLVDFALHYAGAVMVPVYETSSALQIHWILEDSGARGFMIETGDQFGRFAEVQDELTKVDLVWRLDEGAIATLSSQGAGVEDAEIERRRNLASGDDIATLIYTSGSTGRPKGCVLTHSNFVDLSRNAGGALSELVQQPGAATLLFVTLAHVFARFISVLCVHGGVRVGHQADTTQLLPALSTFHPTFLLAVPRVFEKVYNSAEQSTEAEGKGKIFRAAARVAVEHSEALDAGNVPFMLGLKFKVFDKLVYSKLREKLGGRVKYAVSGSAPLSQYLGHFYRSLGIKILEGYGLTETTAPVTVNLPDKFKIGTVGPALPGHTVRIAEDGEIEVKGIDVFKEYWNNPEATKAVFTEDGFFKTGDLGSLDSDGYLSITGRKKEIIVTAGGKNVAPAALEDPIRANTIISQVVAVGEQKPFIAALVTLDMEMLPAWLKNQGENPDMTVEEASRHPKVLAEVQRAVDEGNKYVSRAESIRKFVILPTDFVEANGHLTPKMSIKRDNILRDFASEIADIYGENPQTEALQTQH</sequence>
<accession>A0A852RCA6</accession>
<organism evidence="7 8">
    <name type="scientific">Leucobacter aridicollis</name>
    <dbReference type="NCBI Taxonomy" id="283878"/>
    <lineage>
        <taxon>Bacteria</taxon>
        <taxon>Bacillati</taxon>
        <taxon>Actinomycetota</taxon>
        <taxon>Actinomycetes</taxon>
        <taxon>Micrococcales</taxon>
        <taxon>Microbacteriaceae</taxon>
        <taxon>Leucobacter</taxon>
    </lineage>
</organism>
<dbReference type="InterPro" id="IPR020845">
    <property type="entry name" value="AMP-binding_CS"/>
</dbReference>
<comment type="caution">
    <text evidence="7">The sequence shown here is derived from an EMBL/GenBank/DDBJ whole genome shotgun (WGS) entry which is preliminary data.</text>
</comment>